<dbReference type="InterPro" id="IPR036390">
    <property type="entry name" value="WH_DNA-bd_sf"/>
</dbReference>
<protein>
    <submittedName>
        <fullName evidence="6">DNA-binding transcriptional LysR family regulator</fullName>
    </submittedName>
</protein>
<keyword evidence="4" id="KW-0804">Transcription</keyword>
<dbReference type="AlphaFoldDB" id="A0A840R1Y0"/>
<dbReference type="InterPro" id="IPR000847">
    <property type="entry name" value="LysR_HTH_N"/>
</dbReference>
<dbReference type="SUPFAM" id="SSF46785">
    <property type="entry name" value="Winged helix' DNA-binding domain"/>
    <property type="match status" value="1"/>
</dbReference>
<evidence type="ECO:0000256" key="3">
    <source>
        <dbReference type="ARBA" id="ARBA00023125"/>
    </source>
</evidence>
<sequence>MYGANMQAMDWSDVHYCLAVIQEGSVTAAAKKLGVNHTTVSRRISALEKTLHASLFDRSTSGWSVTPVGESILPNLEQMQEAASAIERSVHADRKDLSGTLRITALDVCIQRILLPGLKAFSEKYPSIHVELLASDEALDLSVHAADIAFRTTNNPPPNVVGKKIANFNYGVYATKRVWEDYMAGRSEVGAISWVLDGKAIPEWLRQSYPDMPIRYRSNSLNVIYDLVRQGSGFAEIPCSLGNSDPDLIKIPAQGVMEPMGFWLLTNLDLRTTARIRIFRDFMLDYLRPIVERFESQSAL</sequence>
<keyword evidence="2" id="KW-0805">Transcription regulation</keyword>
<dbReference type="SUPFAM" id="SSF53850">
    <property type="entry name" value="Periplasmic binding protein-like II"/>
    <property type="match status" value="1"/>
</dbReference>
<dbReference type="PROSITE" id="PS50931">
    <property type="entry name" value="HTH_LYSR"/>
    <property type="match status" value="1"/>
</dbReference>
<dbReference type="Gene3D" id="1.10.10.10">
    <property type="entry name" value="Winged helix-like DNA-binding domain superfamily/Winged helix DNA-binding domain"/>
    <property type="match status" value="1"/>
</dbReference>
<accession>A0A840R1Y0</accession>
<name>A0A840R1Y0_9GAMM</name>
<evidence type="ECO:0000256" key="2">
    <source>
        <dbReference type="ARBA" id="ARBA00023015"/>
    </source>
</evidence>
<dbReference type="RefSeq" id="WP_221301568.1">
    <property type="nucleotide sequence ID" value="NZ_JACHHW010000002.1"/>
</dbReference>
<dbReference type="GO" id="GO:0006351">
    <property type="term" value="P:DNA-templated transcription"/>
    <property type="evidence" value="ECO:0007669"/>
    <property type="project" value="TreeGrafter"/>
</dbReference>
<evidence type="ECO:0000313" key="7">
    <source>
        <dbReference type="Proteomes" id="UP000536640"/>
    </source>
</evidence>
<proteinExistence type="inferred from homology"/>
<dbReference type="Proteomes" id="UP000536640">
    <property type="component" value="Unassembled WGS sequence"/>
</dbReference>
<dbReference type="PANTHER" id="PTHR30537">
    <property type="entry name" value="HTH-TYPE TRANSCRIPTIONAL REGULATOR"/>
    <property type="match status" value="1"/>
</dbReference>
<dbReference type="GO" id="GO:0003700">
    <property type="term" value="F:DNA-binding transcription factor activity"/>
    <property type="evidence" value="ECO:0007669"/>
    <property type="project" value="InterPro"/>
</dbReference>
<dbReference type="EMBL" id="JACHHW010000002">
    <property type="protein sequence ID" value="MBB5186556.1"/>
    <property type="molecule type" value="Genomic_DNA"/>
</dbReference>
<evidence type="ECO:0000256" key="1">
    <source>
        <dbReference type="ARBA" id="ARBA00009437"/>
    </source>
</evidence>
<feature type="domain" description="HTH lysR-type" evidence="5">
    <location>
        <begin position="9"/>
        <end position="66"/>
    </location>
</feature>
<dbReference type="Gene3D" id="3.40.190.290">
    <property type="match status" value="1"/>
</dbReference>
<dbReference type="InterPro" id="IPR036388">
    <property type="entry name" value="WH-like_DNA-bd_sf"/>
</dbReference>
<dbReference type="InterPro" id="IPR058163">
    <property type="entry name" value="LysR-type_TF_proteobact-type"/>
</dbReference>
<comment type="similarity">
    <text evidence="1">Belongs to the LysR transcriptional regulatory family.</text>
</comment>
<evidence type="ECO:0000256" key="4">
    <source>
        <dbReference type="ARBA" id="ARBA00023163"/>
    </source>
</evidence>
<gene>
    <name evidence="6" type="ORF">HNQ57_000817</name>
</gene>
<evidence type="ECO:0000259" key="5">
    <source>
        <dbReference type="PROSITE" id="PS50931"/>
    </source>
</evidence>
<dbReference type="InterPro" id="IPR005119">
    <property type="entry name" value="LysR_subst-bd"/>
</dbReference>
<dbReference type="PANTHER" id="PTHR30537:SF3">
    <property type="entry name" value="TRANSCRIPTIONAL REGULATORY PROTEIN"/>
    <property type="match status" value="1"/>
</dbReference>
<organism evidence="6 7">
    <name type="scientific">Zhongshania antarctica</name>
    <dbReference type="NCBI Taxonomy" id="641702"/>
    <lineage>
        <taxon>Bacteria</taxon>
        <taxon>Pseudomonadati</taxon>
        <taxon>Pseudomonadota</taxon>
        <taxon>Gammaproteobacteria</taxon>
        <taxon>Cellvibrionales</taxon>
        <taxon>Spongiibacteraceae</taxon>
        <taxon>Zhongshania</taxon>
    </lineage>
</organism>
<comment type="caution">
    <text evidence="6">The sequence shown here is derived from an EMBL/GenBank/DDBJ whole genome shotgun (WGS) entry which is preliminary data.</text>
</comment>
<dbReference type="GO" id="GO:0043565">
    <property type="term" value="F:sequence-specific DNA binding"/>
    <property type="evidence" value="ECO:0007669"/>
    <property type="project" value="TreeGrafter"/>
</dbReference>
<keyword evidence="3 6" id="KW-0238">DNA-binding</keyword>
<evidence type="ECO:0000313" key="6">
    <source>
        <dbReference type="EMBL" id="MBB5186556.1"/>
    </source>
</evidence>
<keyword evidence="7" id="KW-1185">Reference proteome</keyword>
<dbReference type="Pfam" id="PF00126">
    <property type="entry name" value="HTH_1"/>
    <property type="match status" value="1"/>
</dbReference>
<reference evidence="6 7" key="1">
    <citation type="submission" date="2020-08" db="EMBL/GenBank/DDBJ databases">
        <title>Genomic Encyclopedia of Type Strains, Phase IV (KMG-IV): sequencing the most valuable type-strain genomes for metagenomic binning, comparative biology and taxonomic classification.</title>
        <authorList>
            <person name="Goeker M."/>
        </authorList>
    </citation>
    <scope>NUCLEOTIDE SEQUENCE [LARGE SCALE GENOMIC DNA]</scope>
    <source>
        <strain evidence="6 7">DSM 25701</strain>
    </source>
</reference>
<dbReference type="Pfam" id="PF03466">
    <property type="entry name" value="LysR_substrate"/>
    <property type="match status" value="1"/>
</dbReference>